<dbReference type="EMBL" id="CP117167">
    <property type="protein sequence ID" value="WCT12313.1"/>
    <property type="molecule type" value="Genomic_DNA"/>
</dbReference>
<evidence type="ECO:0000313" key="4">
    <source>
        <dbReference type="Proteomes" id="UP001216139"/>
    </source>
</evidence>
<gene>
    <name evidence="3" type="ORF">PQO05_26685</name>
</gene>
<dbReference type="PROSITE" id="PS51257">
    <property type="entry name" value="PROKAR_LIPOPROTEIN"/>
    <property type="match status" value="1"/>
</dbReference>
<keyword evidence="1" id="KW-0732">Signal</keyword>
<dbReference type="InterPro" id="IPR032812">
    <property type="entry name" value="SbsA_Ig"/>
</dbReference>
<protein>
    <submittedName>
        <fullName evidence="3">Ig-like domain-containing protein</fullName>
    </submittedName>
</protein>
<accession>A0ABY7T7V0</accession>
<feature type="domain" description="SbsA Ig-like" evidence="2">
    <location>
        <begin position="38"/>
        <end position="137"/>
    </location>
</feature>
<organism evidence="3 4">
    <name type="scientific">Mucilaginibacter jinjuensis</name>
    <dbReference type="NCBI Taxonomy" id="1176721"/>
    <lineage>
        <taxon>Bacteria</taxon>
        <taxon>Pseudomonadati</taxon>
        <taxon>Bacteroidota</taxon>
        <taxon>Sphingobacteriia</taxon>
        <taxon>Sphingobacteriales</taxon>
        <taxon>Sphingobacteriaceae</taxon>
        <taxon>Mucilaginibacter</taxon>
    </lineage>
</organism>
<dbReference type="SUPFAM" id="SSF49452">
    <property type="entry name" value="Starch-binding domain-like"/>
    <property type="match status" value="1"/>
</dbReference>
<proteinExistence type="predicted"/>
<dbReference type="InterPro" id="IPR013784">
    <property type="entry name" value="Carb-bd-like_fold"/>
</dbReference>
<reference evidence="3 4" key="1">
    <citation type="submission" date="2023-02" db="EMBL/GenBank/DDBJ databases">
        <title>Genome sequence of Mucilaginibacter jinjuensis strain KACC 16571.</title>
        <authorList>
            <person name="Kim S."/>
            <person name="Heo J."/>
            <person name="Kwon S.-W."/>
        </authorList>
    </citation>
    <scope>NUCLEOTIDE SEQUENCE [LARGE SCALE GENOMIC DNA]</scope>
    <source>
        <strain evidence="3 4">KACC 16571</strain>
    </source>
</reference>
<evidence type="ECO:0000256" key="1">
    <source>
        <dbReference type="ARBA" id="ARBA00022729"/>
    </source>
</evidence>
<keyword evidence="4" id="KW-1185">Reference proteome</keyword>
<evidence type="ECO:0000313" key="3">
    <source>
        <dbReference type="EMBL" id="WCT12313.1"/>
    </source>
</evidence>
<evidence type="ECO:0000259" key="2">
    <source>
        <dbReference type="Pfam" id="PF13205"/>
    </source>
</evidence>
<dbReference type="Pfam" id="PF13205">
    <property type="entry name" value="Big_5"/>
    <property type="match status" value="1"/>
</dbReference>
<name>A0ABY7T7V0_9SPHI</name>
<dbReference type="RefSeq" id="WP_273630570.1">
    <property type="nucleotide sequence ID" value="NZ_CP117167.1"/>
</dbReference>
<sequence length="547" mass="62681">MPLNKKQAFLPQIFIAFIAALFIIGCASVQKPMGGPRDRTPPKLLKATPENMTRNFTAKSVTLQFDEYFKLTNQYAEISISPAMERSPEYKIRQKSLVIDFKDTLHKNTTYVINFGKAIADVNEGNVLKNFTYVFSTGAHIDSLTVSGNVTNTDTQAKEKEATVMLFPLSQDSVMFGKKKPSIYTTTDSAGNFTLSNLHDGTYRIYALKETSPDKIYNNDQELIAFSKEPIHLNKDTSNISLRLFKQIPEKFRIVDKHFDTDGKMFFTFNKPLRDPSIKITYPPGIDETKYVDFGKTNDTAMVYLKNLDFDSVRVAFFDKQKPLDTIFLRKGKKETFTRNITFKYNIDNNQLLQPGKDLLITSNLPIDNFDPNLIALTEDSLQVNFTAQKDQNNPKLINLKYRFKQKANYQLTLNEYAFTDMYGDKNKKSFKRFTLNKTENYGTLTIKLNVPDTSKAYVAQILNSEKQLLKTVTFTKNTSVILKDYLTGKYKVRVIYDSNRNGIWDSGSVKKGTQPEHIWLYNKDINLRANWETEESVDIPSESTLP</sequence>
<dbReference type="Gene3D" id="2.60.40.1120">
    <property type="entry name" value="Carboxypeptidase-like, regulatory domain"/>
    <property type="match status" value="1"/>
</dbReference>
<dbReference type="Proteomes" id="UP001216139">
    <property type="component" value="Chromosome"/>
</dbReference>